<feature type="region of interest" description="Disordered" evidence="1">
    <location>
        <begin position="26"/>
        <end position="47"/>
    </location>
</feature>
<organism evidence="2">
    <name type="scientific">Vibrio alginolyticus</name>
    <dbReference type="NCBI Taxonomy" id="663"/>
    <lineage>
        <taxon>Bacteria</taxon>
        <taxon>Pseudomonadati</taxon>
        <taxon>Pseudomonadota</taxon>
        <taxon>Gammaproteobacteria</taxon>
        <taxon>Vibrionales</taxon>
        <taxon>Vibrionaceae</taxon>
        <taxon>Vibrio</taxon>
    </lineage>
</organism>
<feature type="compositionally biased region" description="Acidic residues" evidence="1">
    <location>
        <begin position="27"/>
        <end position="47"/>
    </location>
</feature>
<dbReference type="EMBL" id="MG456577">
    <property type="protein sequence ID" value="AUV50317.1"/>
    <property type="molecule type" value="Genomic_DNA"/>
</dbReference>
<proteinExistence type="predicted"/>
<reference evidence="2" key="1">
    <citation type="submission" date="2017-11" db="EMBL/GenBank/DDBJ databases">
        <title>Genetic charecterization of a blaVIM-1-Carrying plasmid in Vibrio alginolyticus.</title>
        <authorList>
            <person name="Zheng Z."/>
            <person name="Li R."/>
            <person name="Chen S."/>
        </authorList>
    </citation>
    <scope>NUCLEOTIDE SEQUENCE</scope>
    <source>
        <strain evidence="2">Vb1978</strain>
        <plasmid evidence="2">pVb1978</plasmid>
    </source>
</reference>
<accession>A0A2K9UZ73</accession>
<dbReference type="AlphaFoldDB" id="A0A2K9UZ73"/>
<geneLocation type="plasmid" evidence="2">
    <name>pVb1978</name>
</geneLocation>
<evidence type="ECO:0000256" key="1">
    <source>
        <dbReference type="SAM" id="MobiDB-lite"/>
    </source>
</evidence>
<name>A0A2K9UZ73_VIBAL</name>
<sequence length="47" mass="5125">MSDKILDLNTPGLVVEVSKEEAAELGAFEEDALSEEDAQEATEEQED</sequence>
<evidence type="ECO:0000313" key="2">
    <source>
        <dbReference type="EMBL" id="AUV50317.1"/>
    </source>
</evidence>
<keyword evidence="2" id="KW-0614">Plasmid</keyword>
<dbReference type="RefSeq" id="WP_112777810.1">
    <property type="nucleotide sequence ID" value="NZ_MG456577.1"/>
</dbReference>
<protein>
    <submittedName>
        <fullName evidence="2">Conjugal transfer protein TraD</fullName>
    </submittedName>
</protein>